<sequence>MAASLDRVDQTDVFTPISVDESHHLVGNFTEHTRYFEYGTGNSTSRDTTVRIWAGMNVPGSDTGQGRTQGKVPMVTLYDERGQVIGKSCKAQPFILGDSWIDPVIHTWKGAKIDRPAYVQLSQTDVDALCISAIEIIYPDDGSALIYGDIPHKTCGWLGYPSVSKVNPREGRPDLRNPNATTGYPASCFWLGGRSPPPKHEVFNPSKHMAASVAFHIRDFDGKNESVQAYNRNTDLLCKSTPRMQAHSSIPDSIAIFSPPLMYGHEERFANGSTAVPSYLDPMYVVDTEVFDHSAMAAWPQSDSYSDANSKACDPSVKLARAGDDDDPTPQNYDDDTDKAPLSQLFANYLVISAGESLLHSAEAVCANSNILGPNYWNSFEELFCETQTRTLWHGCNGTENVGGCFDGAQMALLGPHAAGHLVEHSKGNNGNGSVSMAAVAAVAAAAAAPVLKKFMHCRHIV</sequence>
<proteinExistence type="predicted"/>
<gene>
    <name evidence="2" type="ORF">HMPREF1541_10684</name>
</gene>
<organism evidence="2 3">
    <name type="scientific">Cyphellophora europaea (strain CBS 101466)</name>
    <name type="common">Phialophora europaea</name>
    <dbReference type="NCBI Taxonomy" id="1220924"/>
    <lineage>
        <taxon>Eukaryota</taxon>
        <taxon>Fungi</taxon>
        <taxon>Dikarya</taxon>
        <taxon>Ascomycota</taxon>
        <taxon>Pezizomycotina</taxon>
        <taxon>Eurotiomycetes</taxon>
        <taxon>Chaetothyriomycetidae</taxon>
        <taxon>Chaetothyriales</taxon>
        <taxon>Cyphellophoraceae</taxon>
        <taxon>Cyphellophora</taxon>
    </lineage>
</organism>
<accession>W2S870</accession>
<dbReference type="OrthoDB" id="5365129at2759"/>
<evidence type="ECO:0000313" key="2">
    <source>
        <dbReference type="EMBL" id="ETN44134.1"/>
    </source>
</evidence>
<dbReference type="AlphaFoldDB" id="W2S870"/>
<dbReference type="InParanoid" id="W2S870"/>
<dbReference type="VEuPathDB" id="FungiDB:HMPREF1541_10684"/>
<dbReference type="Proteomes" id="UP000030752">
    <property type="component" value="Unassembled WGS sequence"/>
</dbReference>
<keyword evidence="3" id="KW-1185">Reference proteome</keyword>
<dbReference type="HOGENOM" id="CLU_046577_0_0_1"/>
<evidence type="ECO:0000313" key="3">
    <source>
        <dbReference type="Proteomes" id="UP000030752"/>
    </source>
</evidence>
<name>W2S870_CYPE1</name>
<dbReference type="eggNOG" id="ENOG502SNA7">
    <property type="taxonomic scope" value="Eukaryota"/>
</dbReference>
<evidence type="ECO:0000256" key="1">
    <source>
        <dbReference type="SAM" id="MobiDB-lite"/>
    </source>
</evidence>
<protein>
    <submittedName>
        <fullName evidence="2">Uncharacterized protein</fullName>
    </submittedName>
</protein>
<dbReference type="EMBL" id="KI635846">
    <property type="protein sequence ID" value="ETN44134.1"/>
    <property type="molecule type" value="Genomic_DNA"/>
</dbReference>
<dbReference type="RefSeq" id="XP_008713576.1">
    <property type="nucleotide sequence ID" value="XM_008715354.1"/>
</dbReference>
<reference evidence="2 3" key="1">
    <citation type="submission" date="2013-03" db="EMBL/GenBank/DDBJ databases">
        <title>The Genome Sequence of Phialophora europaea CBS 101466.</title>
        <authorList>
            <consortium name="The Broad Institute Genomics Platform"/>
            <person name="Cuomo C."/>
            <person name="de Hoog S."/>
            <person name="Gorbushina A."/>
            <person name="Walker B."/>
            <person name="Young S.K."/>
            <person name="Zeng Q."/>
            <person name="Gargeya S."/>
            <person name="Fitzgerald M."/>
            <person name="Haas B."/>
            <person name="Abouelleil A."/>
            <person name="Allen A.W."/>
            <person name="Alvarado L."/>
            <person name="Arachchi H.M."/>
            <person name="Berlin A.M."/>
            <person name="Chapman S.B."/>
            <person name="Gainer-Dewar J."/>
            <person name="Goldberg J."/>
            <person name="Griggs A."/>
            <person name="Gujja S."/>
            <person name="Hansen M."/>
            <person name="Howarth C."/>
            <person name="Imamovic A."/>
            <person name="Ireland A."/>
            <person name="Larimer J."/>
            <person name="McCowan C."/>
            <person name="Murphy C."/>
            <person name="Pearson M."/>
            <person name="Poon T.W."/>
            <person name="Priest M."/>
            <person name="Roberts A."/>
            <person name="Saif S."/>
            <person name="Shea T."/>
            <person name="Sisk P."/>
            <person name="Sykes S."/>
            <person name="Wortman J."/>
            <person name="Nusbaum C."/>
            <person name="Birren B."/>
        </authorList>
    </citation>
    <scope>NUCLEOTIDE SEQUENCE [LARGE SCALE GENOMIC DNA]</scope>
    <source>
        <strain evidence="2 3">CBS 101466</strain>
    </source>
</reference>
<dbReference type="GeneID" id="19978023"/>
<feature type="region of interest" description="Disordered" evidence="1">
    <location>
        <begin position="318"/>
        <end position="338"/>
    </location>
</feature>
<feature type="compositionally biased region" description="Acidic residues" evidence="1">
    <location>
        <begin position="324"/>
        <end position="337"/>
    </location>
</feature>